<dbReference type="PANTHER" id="PTHR43630">
    <property type="entry name" value="POLY-BETA-1,6-N-ACETYL-D-GLUCOSAMINE SYNTHASE"/>
    <property type="match status" value="1"/>
</dbReference>
<sequence>MKKLSIIVNIKDLEHVISRCLESIEASLEFYPDSEYEILMIDDNSTDNTPEILKSFERKNPSFKYIRTTFCNLGKARKYAITQCTGDYITFIDGDDFIATVDFSKLTPILDKQPDIIITGLNEVFKKDDEIIKITLGAPLFLNRNQAITDFLIHKKYQAHLCGKFFKSEILKSIDYPEVYCYEDAFAFPDILNKSNSIVYLEEKFYNYIKDDNSLSNSINTKKIDLMTEVILKMYQVFPNNFYNLISCHAIEHLLKYNTQLSNSNRLKNQIEKIKTLNFLFDFNIRTSFKKKYLLYKIKIN</sequence>
<organism evidence="3 4">
    <name type="scientific">Proteus vulgaris</name>
    <dbReference type="NCBI Taxonomy" id="585"/>
    <lineage>
        <taxon>Bacteria</taxon>
        <taxon>Pseudomonadati</taxon>
        <taxon>Pseudomonadota</taxon>
        <taxon>Gammaproteobacteria</taxon>
        <taxon>Enterobacterales</taxon>
        <taxon>Morganellaceae</taxon>
        <taxon>Proteus</taxon>
    </lineage>
</organism>
<dbReference type="RefSeq" id="WP_072070449.1">
    <property type="nucleotide sequence ID" value="NZ_CP047344.1"/>
</dbReference>
<feature type="domain" description="Glycosyltransferase 2-like" evidence="2">
    <location>
        <begin position="5"/>
        <end position="137"/>
    </location>
</feature>
<evidence type="ECO:0000313" key="3">
    <source>
        <dbReference type="EMBL" id="QIF92406.1"/>
    </source>
</evidence>
<name>A0A6G6SFA5_PROVU</name>
<evidence type="ECO:0000313" key="4">
    <source>
        <dbReference type="Proteomes" id="UP000503287"/>
    </source>
</evidence>
<dbReference type="PANTHER" id="PTHR43630:SF2">
    <property type="entry name" value="GLYCOSYLTRANSFERASE"/>
    <property type="match status" value="1"/>
</dbReference>
<dbReference type="InterPro" id="IPR001173">
    <property type="entry name" value="Glyco_trans_2-like"/>
</dbReference>
<evidence type="ECO:0000259" key="2">
    <source>
        <dbReference type="Pfam" id="PF00535"/>
    </source>
</evidence>
<keyword evidence="3" id="KW-0808">Transferase</keyword>
<dbReference type="SUPFAM" id="SSF53448">
    <property type="entry name" value="Nucleotide-diphospho-sugar transferases"/>
    <property type="match status" value="1"/>
</dbReference>
<gene>
    <name evidence="3" type="ORF">GTH24_00180</name>
</gene>
<dbReference type="AlphaFoldDB" id="A0A6G6SFA5"/>
<reference evidence="3 4" key="1">
    <citation type="submission" date="2020-01" db="EMBL/GenBank/DDBJ databases">
        <title>The genomic epidemiology of tigecycline resistance gene tet(X) variants in a swine farm in China.</title>
        <authorList>
            <person name="Peng K."/>
            <person name="Li R."/>
        </authorList>
    </citation>
    <scope>NUCLEOTIDE SEQUENCE [LARGE SCALE GENOMIC DNA]</scope>
    <source>
        <strain evidence="3 4">ZN3</strain>
    </source>
</reference>
<protein>
    <submittedName>
        <fullName evidence="3">Glycosyltransferase</fullName>
    </submittedName>
</protein>
<comment type="similarity">
    <text evidence="1">Belongs to the glycosyltransferase 2 family. WaaE/KdtX subfamily.</text>
</comment>
<keyword evidence="4" id="KW-1185">Reference proteome</keyword>
<dbReference type="GO" id="GO:0016740">
    <property type="term" value="F:transferase activity"/>
    <property type="evidence" value="ECO:0007669"/>
    <property type="project" value="UniProtKB-KW"/>
</dbReference>
<dbReference type="EMBL" id="CP047344">
    <property type="protein sequence ID" value="QIF92406.1"/>
    <property type="molecule type" value="Genomic_DNA"/>
</dbReference>
<dbReference type="Pfam" id="PF00535">
    <property type="entry name" value="Glycos_transf_2"/>
    <property type="match status" value="1"/>
</dbReference>
<dbReference type="InterPro" id="IPR029044">
    <property type="entry name" value="Nucleotide-diphossugar_trans"/>
</dbReference>
<dbReference type="Proteomes" id="UP000503287">
    <property type="component" value="Chromosome"/>
</dbReference>
<proteinExistence type="inferred from homology"/>
<evidence type="ECO:0000256" key="1">
    <source>
        <dbReference type="ARBA" id="ARBA00038494"/>
    </source>
</evidence>
<dbReference type="Gene3D" id="3.90.550.10">
    <property type="entry name" value="Spore Coat Polysaccharide Biosynthesis Protein SpsA, Chain A"/>
    <property type="match status" value="1"/>
</dbReference>
<accession>A0A6G6SFA5</accession>